<sequence>MFCIDPEISQLGQNHLVTIQPLLFKYLFVSYLGIVSGYHGRLSFNSPQKSSQQGSVQTCTGALLRELYVDRDCDVTHVRQSLARGSAGLTSAKNLPPSSFDESYDIKATFVRWESQMSVNYEKHFFSQRTLC</sequence>
<protein>
    <submittedName>
        <fullName evidence="1">Uncharacterized protein</fullName>
    </submittedName>
</protein>
<proteinExistence type="predicted"/>
<dbReference type="AlphaFoldDB" id="A0A0C2JJA1"/>
<accession>A0A0C2JJA1</accession>
<comment type="caution">
    <text evidence="1">The sequence shown here is derived from an EMBL/GenBank/DDBJ whole genome shotgun (WGS) entry which is preliminary data.</text>
</comment>
<evidence type="ECO:0000313" key="2">
    <source>
        <dbReference type="Proteomes" id="UP000031668"/>
    </source>
</evidence>
<keyword evidence="2" id="KW-1185">Reference proteome</keyword>
<dbReference type="Proteomes" id="UP000031668">
    <property type="component" value="Unassembled WGS sequence"/>
</dbReference>
<reference evidence="1 2" key="1">
    <citation type="journal article" date="2014" name="Genome Biol. Evol.">
        <title>The genome of the myxosporean Thelohanellus kitauei shows adaptations to nutrient acquisition within its fish host.</title>
        <authorList>
            <person name="Yang Y."/>
            <person name="Xiong J."/>
            <person name="Zhou Z."/>
            <person name="Huo F."/>
            <person name="Miao W."/>
            <person name="Ran C."/>
            <person name="Liu Y."/>
            <person name="Zhang J."/>
            <person name="Feng J."/>
            <person name="Wang M."/>
            <person name="Wang M."/>
            <person name="Wang L."/>
            <person name="Yao B."/>
        </authorList>
    </citation>
    <scope>NUCLEOTIDE SEQUENCE [LARGE SCALE GENOMIC DNA]</scope>
    <source>
        <strain evidence="1">Wuqing</strain>
    </source>
</reference>
<gene>
    <name evidence="1" type="ORF">RF11_11119</name>
</gene>
<dbReference type="EMBL" id="JWZT01002428">
    <property type="protein sequence ID" value="KII69473.1"/>
    <property type="molecule type" value="Genomic_DNA"/>
</dbReference>
<name>A0A0C2JJA1_THEKT</name>
<organism evidence="1 2">
    <name type="scientific">Thelohanellus kitauei</name>
    <name type="common">Myxosporean</name>
    <dbReference type="NCBI Taxonomy" id="669202"/>
    <lineage>
        <taxon>Eukaryota</taxon>
        <taxon>Metazoa</taxon>
        <taxon>Cnidaria</taxon>
        <taxon>Myxozoa</taxon>
        <taxon>Myxosporea</taxon>
        <taxon>Bivalvulida</taxon>
        <taxon>Platysporina</taxon>
        <taxon>Myxobolidae</taxon>
        <taxon>Thelohanellus</taxon>
    </lineage>
</organism>
<evidence type="ECO:0000313" key="1">
    <source>
        <dbReference type="EMBL" id="KII69473.1"/>
    </source>
</evidence>